<reference evidence="2" key="2">
    <citation type="submission" date="2020-09" db="EMBL/GenBank/DDBJ databases">
        <authorList>
            <person name="Sun Q."/>
            <person name="Zhou Y."/>
        </authorList>
    </citation>
    <scope>NUCLEOTIDE SEQUENCE</scope>
    <source>
        <strain evidence="2">CGMCC 1.15763</strain>
    </source>
</reference>
<gene>
    <name evidence="2" type="ORF">GCM10011416_07990</name>
</gene>
<feature type="chain" id="PRO_5038126574" evidence="1">
    <location>
        <begin position="24"/>
        <end position="119"/>
    </location>
</feature>
<comment type="caution">
    <text evidence="2">The sequence shown here is derived from an EMBL/GenBank/DDBJ whole genome shotgun (WGS) entry which is preliminary data.</text>
</comment>
<name>A0A917HVQ9_9FLAO</name>
<reference evidence="2" key="1">
    <citation type="journal article" date="2014" name="Int. J. Syst. Evol. Microbiol.">
        <title>Complete genome sequence of Corynebacterium casei LMG S-19264T (=DSM 44701T), isolated from a smear-ripened cheese.</title>
        <authorList>
            <consortium name="US DOE Joint Genome Institute (JGI-PGF)"/>
            <person name="Walter F."/>
            <person name="Albersmeier A."/>
            <person name="Kalinowski J."/>
            <person name="Ruckert C."/>
        </authorList>
    </citation>
    <scope>NUCLEOTIDE SEQUENCE</scope>
    <source>
        <strain evidence="2">CGMCC 1.15763</strain>
    </source>
</reference>
<evidence type="ECO:0000256" key="1">
    <source>
        <dbReference type="SAM" id="SignalP"/>
    </source>
</evidence>
<accession>A0A917HVQ9</accession>
<evidence type="ECO:0000313" key="2">
    <source>
        <dbReference type="EMBL" id="GGG93297.1"/>
    </source>
</evidence>
<evidence type="ECO:0000313" key="3">
    <source>
        <dbReference type="Proteomes" id="UP000633278"/>
    </source>
</evidence>
<keyword evidence="3" id="KW-1185">Reference proteome</keyword>
<keyword evidence="1" id="KW-0732">Signal</keyword>
<proteinExistence type="predicted"/>
<dbReference type="Proteomes" id="UP000633278">
    <property type="component" value="Unassembled WGS sequence"/>
</dbReference>
<organism evidence="2 3">
    <name type="scientific">Polaribacter pacificus</name>
    <dbReference type="NCBI Taxonomy" id="1775173"/>
    <lineage>
        <taxon>Bacteria</taxon>
        <taxon>Pseudomonadati</taxon>
        <taxon>Bacteroidota</taxon>
        <taxon>Flavobacteriia</taxon>
        <taxon>Flavobacteriales</taxon>
        <taxon>Flavobacteriaceae</taxon>
    </lineage>
</organism>
<sequence length="119" mass="13645">MKKNVIYLCFLLVAVACSTSKKAVNVQYNLSNNVVITGGDGYSFDKAKVVIAKNSREGIASEYEYLDKVYGKMHTDWVLVSQSLQYYKKKPFDVLKIKLIKNNKELRVHFNISSFFGKY</sequence>
<dbReference type="RefSeq" id="WP_188597975.1">
    <property type="nucleotide sequence ID" value="NZ_BMJW01000001.1"/>
</dbReference>
<dbReference type="EMBL" id="BMJW01000001">
    <property type="protein sequence ID" value="GGG93297.1"/>
    <property type="molecule type" value="Genomic_DNA"/>
</dbReference>
<protein>
    <submittedName>
        <fullName evidence="2">Uncharacterized protein</fullName>
    </submittedName>
</protein>
<dbReference type="AlphaFoldDB" id="A0A917HVQ9"/>
<feature type="signal peptide" evidence="1">
    <location>
        <begin position="1"/>
        <end position="23"/>
    </location>
</feature>
<dbReference type="PROSITE" id="PS51257">
    <property type="entry name" value="PROKAR_LIPOPROTEIN"/>
    <property type="match status" value="1"/>
</dbReference>